<dbReference type="InterPro" id="IPR009057">
    <property type="entry name" value="Homeodomain-like_sf"/>
</dbReference>
<name>A0A8T1GQW8_9STRA</name>
<feature type="domain" description="HTH CENPB-type" evidence="2">
    <location>
        <begin position="88"/>
        <end position="161"/>
    </location>
</feature>
<protein>
    <recommendedName>
        <fullName evidence="2">HTH CENPB-type domain-containing protein</fullName>
    </recommendedName>
</protein>
<dbReference type="InterPro" id="IPR006600">
    <property type="entry name" value="HTH_CenpB_DNA-bd_dom"/>
</dbReference>
<gene>
    <name evidence="3" type="ORF">PC118_g2233</name>
</gene>
<evidence type="ECO:0000259" key="2">
    <source>
        <dbReference type="PROSITE" id="PS51253"/>
    </source>
</evidence>
<evidence type="ECO:0000313" key="3">
    <source>
        <dbReference type="EMBL" id="KAG2996946.1"/>
    </source>
</evidence>
<dbReference type="Proteomes" id="UP000697107">
    <property type="component" value="Unassembled WGS sequence"/>
</dbReference>
<keyword evidence="1" id="KW-0238">DNA-binding</keyword>
<dbReference type="VEuPathDB" id="FungiDB:PC110_g22185"/>
<dbReference type="SUPFAM" id="SSF46689">
    <property type="entry name" value="Homeodomain-like"/>
    <property type="match status" value="1"/>
</dbReference>
<proteinExistence type="predicted"/>
<dbReference type="PROSITE" id="PS51253">
    <property type="entry name" value="HTH_CENPB"/>
    <property type="match status" value="1"/>
</dbReference>
<evidence type="ECO:0000313" key="4">
    <source>
        <dbReference type="Proteomes" id="UP000697107"/>
    </source>
</evidence>
<comment type="caution">
    <text evidence="3">The sequence shown here is derived from an EMBL/GenBank/DDBJ whole genome shotgun (WGS) entry which is preliminary data.</text>
</comment>
<accession>A0A8T1GQW8</accession>
<sequence>MRVSVKGKVRKPPKYKNTAETFEFKAAVLTYYDTHTMAAAIGVFWSAIALRGKAYATKKRVVLRWKQHRSRIDSLAANTTTAKLKRYRAAGSAKTLSDDAELDLFEWLVAVRRNKIPVSATMLQQETLEIAKMYDVPETAFAASSTWIAAYLSRYCLSLRARTRQGQSPQPTRTRLHKLCRVRLHEVGDS</sequence>
<organism evidence="3 4">
    <name type="scientific">Phytophthora cactorum</name>
    <dbReference type="NCBI Taxonomy" id="29920"/>
    <lineage>
        <taxon>Eukaryota</taxon>
        <taxon>Sar</taxon>
        <taxon>Stramenopiles</taxon>
        <taxon>Oomycota</taxon>
        <taxon>Peronosporomycetes</taxon>
        <taxon>Peronosporales</taxon>
        <taxon>Peronosporaceae</taxon>
        <taxon>Phytophthora</taxon>
    </lineage>
</organism>
<dbReference type="Pfam" id="PF03221">
    <property type="entry name" value="HTH_Tnp_Tc5"/>
    <property type="match status" value="1"/>
</dbReference>
<dbReference type="GO" id="GO:0003677">
    <property type="term" value="F:DNA binding"/>
    <property type="evidence" value="ECO:0007669"/>
    <property type="project" value="UniProtKB-KW"/>
</dbReference>
<dbReference type="AlphaFoldDB" id="A0A8T1GQW8"/>
<reference evidence="3" key="1">
    <citation type="submission" date="2018-10" db="EMBL/GenBank/DDBJ databases">
        <title>Effector identification in a new, highly contiguous assembly of the strawberry crown rot pathogen Phytophthora cactorum.</title>
        <authorList>
            <person name="Armitage A.D."/>
            <person name="Nellist C.F."/>
            <person name="Bates H."/>
            <person name="Vickerstaff R.J."/>
            <person name="Harrison R.J."/>
        </authorList>
    </citation>
    <scope>NUCLEOTIDE SEQUENCE</scope>
    <source>
        <strain evidence="3">P415</strain>
    </source>
</reference>
<dbReference type="EMBL" id="RCML01000031">
    <property type="protein sequence ID" value="KAG2996946.1"/>
    <property type="molecule type" value="Genomic_DNA"/>
</dbReference>
<dbReference type="Gene3D" id="1.10.10.60">
    <property type="entry name" value="Homeodomain-like"/>
    <property type="match status" value="1"/>
</dbReference>
<evidence type="ECO:0000256" key="1">
    <source>
        <dbReference type="ARBA" id="ARBA00023125"/>
    </source>
</evidence>